<evidence type="ECO:0000313" key="2">
    <source>
        <dbReference type="Proteomes" id="UP001183388"/>
    </source>
</evidence>
<proteinExistence type="predicted"/>
<accession>A0ABU2L2J9</accession>
<keyword evidence="2" id="KW-1185">Reference proteome</keyword>
<name>A0ABU2L2J9_9ACTN</name>
<dbReference type="EMBL" id="JAVREN010000002">
    <property type="protein sequence ID" value="MDT0305779.1"/>
    <property type="molecule type" value="Genomic_DNA"/>
</dbReference>
<dbReference type="RefSeq" id="WP_311628684.1">
    <property type="nucleotide sequence ID" value="NZ_JAVREN010000002.1"/>
</dbReference>
<reference evidence="2" key="1">
    <citation type="submission" date="2023-07" db="EMBL/GenBank/DDBJ databases">
        <title>30 novel species of actinomycetes from the DSMZ collection.</title>
        <authorList>
            <person name="Nouioui I."/>
        </authorList>
    </citation>
    <scope>NUCLEOTIDE SEQUENCE [LARGE SCALE GENOMIC DNA]</scope>
    <source>
        <strain evidence="2">DSM 44917</strain>
    </source>
</reference>
<organism evidence="1 2">
    <name type="scientific">Streptomyces boetiae</name>
    <dbReference type="NCBI Taxonomy" id="3075541"/>
    <lineage>
        <taxon>Bacteria</taxon>
        <taxon>Bacillati</taxon>
        <taxon>Actinomycetota</taxon>
        <taxon>Actinomycetes</taxon>
        <taxon>Kitasatosporales</taxon>
        <taxon>Streptomycetaceae</taxon>
        <taxon>Streptomyces</taxon>
    </lineage>
</organism>
<protein>
    <submittedName>
        <fullName evidence="1">Tetratricopeptide repeat protein</fullName>
    </submittedName>
</protein>
<evidence type="ECO:0000313" key="1">
    <source>
        <dbReference type="EMBL" id="MDT0305779.1"/>
    </source>
</evidence>
<sequence>MSRRERNTKLALLIEEGGWSLTQMAAAVNRVANEAGASSLRYDQTAVSHWISGTVPRPAARPFIREALSRRVRRPVTYAEIGIPAPADKPGTCAGTSTLEELMDLGRLDMDPSRRSVMRAGLYSVGLTIPAWPDVVGRMAAVQSGRAQRIGMADVDVVKEMTSRLADFDDDFGGRHARPLAASFLVNTLGPYLRADAPSDVRREMLSAAAFFCYITGWMAVDEALHGLAQQYYVKALELAGAAEDYMTYCHVLRGMSVQAADLGHGSSAVRLANAAADAAPSAAPRMRAFMVGQQAHAFALAGDRTAALGAIRETEVAIDKAESQAPRFGGFSPATLAYATAQVRYHLGDVRGSVEALQLHFRLRDPSDRRRTAVLFGTLLGQRQWELGHREAACATWTQVLDDYPHVSSGRADERVNAMRASLRPHLSNHAARAVFERARTIVAARSTAV</sequence>
<comment type="caution">
    <text evidence="1">The sequence shown here is derived from an EMBL/GenBank/DDBJ whole genome shotgun (WGS) entry which is preliminary data.</text>
</comment>
<gene>
    <name evidence="1" type="ORF">RM780_02220</name>
</gene>
<dbReference type="Proteomes" id="UP001183388">
    <property type="component" value="Unassembled WGS sequence"/>
</dbReference>